<dbReference type="CDD" id="cd02440">
    <property type="entry name" value="AdoMet_MTases"/>
    <property type="match status" value="1"/>
</dbReference>
<keyword evidence="1" id="KW-0489">Methyltransferase</keyword>
<keyword evidence="2" id="KW-1185">Reference proteome</keyword>
<dbReference type="OrthoDB" id="3366024at2"/>
<comment type="caution">
    <text evidence="1">The sequence shown here is derived from an EMBL/GenBank/DDBJ whole genome shotgun (WGS) entry which is preliminary data.</text>
</comment>
<dbReference type="GO" id="GO:0008168">
    <property type="term" value="F:methyltransferase activity"/>
    <property type="evidence" value="ECO:0007669"/>
    <property type="project" value="UniProtKB-KW"/>
</dbReference>
<organism evidence="1 2">
    <name type="scientific">Actinokineospora bangkokensis</name>
    <dbReference type="NCBI Taxonomy" id="1193682"/>
    <lineage>
        <taxon>Bacteria</taxon>
        <taxon>Bacillati</taxon>
        <taxon>Actinomycetota</taxon>
        <taxon>Actinomycetes</taxon>
        <taxon>Pseudonocardiales</taxon>
        <taxon>Pseudonocardiaceae</taxon>
        <taxon>Actinokineospora</taxon>
    </lineage>
</organism>
<dbReference type="RefSeq" id="WP_075973557.1">
    <property type="nucleotide sequence ID" value="NZ_MKQR01000007.1"/>
</dbReference>
<accession>A0A1Q9LQ72</accession>
<gene>
    <name evidence="1" type="ORF">BJP25_10245</name>
</gene>
<dbReference type="Proteomes" id="UP000186040">
    <property type="component" value="Unassembled WGS sequence"/>
</dbReference>
<keyword evidence="1" id="KW-0808">Transferase</keyword>
<dbReference type="SUPFAM" id="SSF53335">
    <property type="entry name" value="S-adenosyl-L-methionine-dependent methyltransferases"/>
    <property type="match status" value="1"/>
</dbReference>
<evidence type="ECO:0000313" key="1">
    <source>
        <dbReference type="EMBL" id="OLR94175.1"/>
    </source>
</evidence>
<evidence type="ECO:0000313" key="2">
    <source>
        <dbReference type="Proteomes" id="UP000186040"/>
    </source>
</evidence>
<dbReference type="Gene3D" id="3.40.50.150">
    <property type="entry name" value="Vaccinia Virus protein VP39"/>
    <property type="match status" value="1"/>
</dbReference>
<dbReference type="AlphaFoldDB" id="A0A1Q9LQ72"/>
<protein>
    <submittedName>
        <fullName evidence="1">Methyltransferase</fullName>
    </submittedName>
</protein>
<dbReference type="GO" id="GO:0032259">
    <property type="term" value="P:methylation"/>
    <property type="evidence" value="ECO:0007669"/>
    <property type="project" value="UniProtKB-KW"/>
</dbReference>
<dbReference type="STRING" id="1193682.BJP25_10245"/>
<dbReference type="Pfam" id="PF13489">
    <property type="entry name" value="Methyltransf_23"/>
    <property type="match status" value="1"/>
</dbReference>
<dbReference type="InterPro" id="IPR029063">
    <property type="entry name" value="SAM-dependent_MTases_sf"/>
</dbReference>
<reference evidence="1 2" key="1">
    <citation type="submission" date="2016-10" db="EMBL/GenBank/DDBJ databases">
        <title>The Draft Genome Sequence of Actinokineospora bangkokensis 44EHWT reveals the biosynthetic pathway of antifungal compounds Thailandins with unusual extender unit butylmalonyl-CoA.</title>
        <authorList>
            <person name="Greule A."/>
            <person name="Intra B."/>
            <person name="Flemming S."/>
            <person name="Rommel M.G."/>
            <person name="Panbangred W."/>
            <person name="Bechthold A."/>
        </authorList>
    </citation>
    <scope>NUCLEOTIDE SEQUENCE [LARGE SCALE GENOMIC DNA]</scope>
    <source>
        <strain evidence="1 2">44EHW</strain>
    </source>
</reference>
<name>A0A1Q9LQ72_9PSEU</name>
<dbReference type="PANTHER" id="PTHR43861">
    <property type="entry name" value="TRANS-ACONITATE 2-METHYLTRANSFERASE-RELATED"/>
    <property type="match status" value="1"/>
</dbReference>
<dbReference type="EMBL" id="MKQR01000007">
    <property type="protein sequence ID" value="OLR94175.1"/>
    <property type="molecule type" value="Genomic_DNA"/>
</dbReference>
<proteinExistence type="predicted"/>
<sequence>MRPDAVRQVLDAELSAARARRGGAPLVLDVGAGSGVLAVSLAADGCAVTVVEPSPNALATLHRRAAEAGVADRITAVQADSDTVADHVPGGGADLVLAHGLLEVVDDPAATAAALAGAVAPGGALSVVVANRFAAIVQRAMSGKVTAARALLDDPASPGETLLRLFDVDGLGALLTGAGLEVELVQGQGVLSDLVTGAVQEANRAGLAELELAAARVPPLRDIATRLHAIARR</sequence>